<accession>A0A2V1HTH4</accession>
<dbReference type="PANTHER" id="PTHR21325:SF31">
    <property type="entry name" value="GH22081P-RELATED"/>
    <property type="match status" value="1"/>
</dbReference>
<dbReference type="Proteomes" id="UP000244893">
    <property type="component" value="Unassembled WGS sequence"/>
</dbReference>
<evidence type="ECO:0000256" key="1">
    <source>
        <dbReference type="SAM" id="SignalP"/>
    </source>
</evidence>
<dbReference type="OrthoDB" id="5561551at2"/>
<keyword evidence="4" id="KW-1185">Reference proteome</keyword>
<dbReference type="GO" id="GO:0004620">
    <property type="term" value="F:phospholipase activity"/>
    <property type="evidence" value="ECO:0007669"/>
    <property type="project" value="InterPro"/>
</dbReference>
<dbReference type="PROSITE" id="PS51257">
    <property type="entry name" value="PROKAR_LIPOPROTEIN"/>
    <property type="match status" value="1"/>
</dbReference>
<gene>
    <name evidence="3" type="ORF">DDQ50_05420</name>
</gene>
<dbReference type="AlphaFoldDB" id="A0A2V1HTH4"/>
<keyword evidence="1" id="KW-0732">Signal</keyword>
<dbReference type="RefSeq" id="WP_116755640.1">
    <property type="nucleotide sequence ID" value="NZ_JBHUEX010000001.1"/>
</dbReference>
<dbReference type="InterPro" id="IPR036514">
    <property type="entry name" value="SGNH_hydro_sf"/>
</dbReference>
<reference evidence="3 4" key="1">
    <citation type="submission" date="2018-05" db="EMBL/GenBank/DDBJ databases">
        <title>Amnibacterium sp. M8JJ-5, whole genome shotgun sequence.</title>
        <authorList>
            <person name="Tuo L."/>
        </authorList>
    </citation>
    <scope>NUCLEOTIDE SEQUENCE [LARGE SCALE GENOMIC DNA]</scope>
    <source>
        <strain evidence="3 4">M8JJ-5</strain>
    </source>
</reference>
<dbReference type="PANTHER" id="PTHR21325">
    <property type="entry name" value="PHOSPHOLIPASE B, PLB1"/>
    <property type="match status" value="1"/>
</dbReference>
<dbReference type="SUPFAM" id="SSF52266">
    <property type="entry name" value="SGNH hydrolase"/>
    <property type="match status" value="1"/>
</dbReference>
<feature type="signal peptide" evidence="1">
    <location>
        <begin position="1"/>
        <end position="21"/>
    </location>
</feature>
<evidence type="ECO:0000313" key="3">
    <source>
        <dbReference type="EMBL" id="PVZ95906.1"/>
    </source>
</evidence>
<comment type="caution">
    <text evidence="3">The sequence shown here is derived from an EMBL/GenBank/DDBJ whole genome shotgun (WGS) entry which is preliminary data.</text>
</comment>
<dbReference type="GO" id="GO:0006644">
    <property type="term" value="P:phospholipid metabolic process"/>
    <property type="evidence" value="ECO:0007669"/>
    <property type="project" value="TreeGrafter"/>
</dbReference>
<dbReference type="EMBL" id="QEOP01000001">
    <property type="protein sequence ID" value="PVZ95906.1"/>
    <property type="molecule type" value="Genomic_DNA"/>
</dbReference>
<feature type="domain" description="SGNH hydrolase-type esterase" evidence="2">
    <location>
        <begin position="49"/>
        <end position="263"/>
    </location>
</feature>
<dbReference type="InterPro" id="IPR013830">
    <property type="entry name" value="SGNH_hydro"/>
</dbReference>
<dbReference type="Pfam" id="PF13472">
    <property type="entry name" value="Lipase_GDSL_2"/>
    <property type="match status" value="1"/>
</dbReference>
<protein>
    <recommendedName>
        <fullName evidence="2">SGNH hydrolase-type esterase domain-containing protein</fullName>
    </recommendedName>
</protein>
<evidence type="ECO:0000259" key="2">
    <source>
        <dbReference type="Pfam" id="PF13472"/>
    </source>
</evidence>
<feature type="chain" id="PRO_5015998301" description="SGNH hydrolase-type esterase domain-containing protein" evidence="1">
    <location>
        <begin position="22"/>
        <end position="285"/>
    </location>
</feature>
<dbReference type="Gene3D" id="3.40.50.1110">
    <property type="entry name" value="SGNH hydrolase"/>
    <property type="match status" value="1"/>
</dbReference>
<proteinExistence type="predicted"/>
<dbReference type="InterPro" id="IPR038885">
    <property type="entry name" value="PLB1"/>
</dbReference>
<organism evidence="3 4">
    <name type="scientific">Amnibacterium flavum</name>
    <dbReference type="NCBI Taxonomy" id="2173173"/>
    <lineage>
        <taxon>Bacteria</taxon>
        <taxon>Bacillati</taxon>
        <taxon>Actinomycetota</taxon>
        <taxon>Actinomycetes</taxon>
        <taxon>Micrococcales</taxon>
        <taxon>Microbacteriaceae</taxon>
        <taxon>Amnibacterium</taxon>
    </lineage>
</organism>
<name>A0A2V1HTH4_9MICO</name>
<evidence type="ECO:0000313" key="4">
    <source>
        <dbReference type="Proteomes" id="UP000244893"/>
    </source>
</evidence>
<sequence length="285" mass="28854">MKRLISTVAALAAVVALGACSGPTDTVEPTPSASAEAQADLIPIETMAALGDSMTLGVNACGEPTPCTKASWSTGSESGLDSIAQRIEEATGTAPSVDNLAKTGVKISQMGGQVSAAIKEAPDLVTVLVGNNDVCGSSTDEMTSVEAYRAAAASGLKALAGGLPSSVIYISSVPDLAKLTDLMRSDSAAQAVWARGNGCATVTGADAPVSAVSERIEGYNAALSELCSQYSNCVFDDGALFDFQPTAEDISTIDYFHVSKSGQHEIAAIAWGALEPALATSSGRL</sequence>